<evidence type="ECO:0000313" key="19">
    <source>
        <dbReference type="EMBL" id="KZN93748.1"/>
    </source>
</evidence>
<comment type="similarity">
    <text evidence="3">In the C-terminal section; belongs to the flavoprotein pyridine nucleotide cytochrome reductase family.</text>
</comment>
<comment type="function">
    <text evidence="16">In the presence of oxygen and NADH, it has NADH oxidase activity, which leads to the generation of superoxide and H(2)O(2). Under anaerobic conditions, it also exhibits nitric oxide reductase and FAD reductase activities. However, all these reactions are much lower than NOD activity.</text>
</comment>
<dbReference type="InterPro" id="IPR017927">
    <property type="entry name" value="FAD-bd_FR_type"/>
</dbReference>
<dbReference type="SUPFAM" id="SSF52343">
    <property type="entry name" value="Ferredoxin reductase-like, C-terminal NADP-linked domain"/>
    <property type="match status" value="1"/>
</dbReference>
<evidence type="ECO:0000256" key="13">
    <source>
        <dbReference type="ARBA" id="ARBA00023027"/>
    </source>
</evidence>
<dbReference type="InterPro" id="IPR000971">
    <property type="entry name" value="Globin"/>
</dbReference>
<dbReference type="CDD" id="cd08922">
    <property type="entry name" value="FHb-globin"/>
    <property type="match status" value="1"/>
</dbReference>
<dbReference type="GO" id="GO:0071500">
    <property type="term" value="P:cellular response to nitrosative stress"/>
    <property type="evidence" value="ECO:0007669"/>
    <property type="project" value="TreeGrafter"/>
</dbReference>
<evidence type="ECO:0000256" key="5">
    <source>
        <dbReference type="ARBA" id="ARBA00022575"/>
    </source>
</evidence>
<proteinExistence type="inferred from homology"/>
<dbReference type="PANTHER" id="PTHR43396">
    <property type="entry name" value="FLAVOHEMOPROTEIN"/>
    <property type="match status" value="1"/>
</dbReference>
<dbReference type="SUPFAM" id="SSF63380">
    <property type="entry name" value="Riboflavin synthase domain-like"/>
    <property type="match status" value="1"/>
</dbReference>
<organism evidence="19">
    <name type="scientific">Penicillium chrysogenum</name>
    <name type="common">Penicillium notatum</name>
    <dbReference type="NCBI Taxonomy" id="5076"/>
    <lineage>
        <taxon>Eukaryota</taxon>
        <taxon>Fungi</taxon>
        <taxon>Dikarya</taxon>
        <taxon>Ascomycota</taxon>
        <taxon>Pezizomycotina</taxon>
        <taxon>Eurotiomycetes</taxon>
        <taxon>Eurotiomycetidae</taxon>
        <taxon>Eurotiales</taxon>
        <taxon>Aspergillaceae</taxon>
        <taxon>Penicillium</taxon>
        <taxon>Penicillium chrysogenum species complex</taxon>
    </lineage>
</organism>
<accession>A0A167Y9Y7</accession>
<dbReference type="PRINTS" id="PR00371">
    <property type="entry name" value="FPNCR"/>
</dbReference>
<dbReference type="CDD" id="cd06184">
    <property type="entry name" value="flavohem_like_fad_nad_binding"/>
    <property type="match status" value="1"/>
</dbReference>
<evidence type="ECO:0000256" key="6">
    <source>
        <dbReference type="ARBA" id="ARBA00022617"/>
    </source>
</evidence>
<keyword evidence="8" id="KW-0479">Metal-binding</keyword>
<dbReference type="InterPro" id="IPR017938">
    <property type="entry name" value="Riboflavin_synthase-like_b-brl"/>
</dbReference>
<dbReference type="GO" id="GO:0008941">
    <property type="term" value="F:nitric oxide dioxygenase NAD(P)H activity"/>
    <property type="evidence" value="ECO:0007669"/>
    <property type="project" value="UniProtKB-EC"/>
</dbReference>
<protein>
    <recommendedName>
        <fullName evidence="4">nitric oxide dioxygenase</fullName>
        <ecNumber evidence="4">1.14.12.17</ecNumber>
    </recommendedName>
</protein>
<dbReference type="PROSITE" id="PS01033">
    <property type="entry name" value="GLOBIN"/>
    <property type="match status" value="1"/>
</dbReference>
<evidence type="ECO:0000256" key="7">
    <source>
        <dbReference type="ARBA" id="ARBA00022630"/>
    </source>
</evidence>
<dbReference type="InterPro" id="IPR008333">
    <property type="entry name" value="Cbr1-like_FAD-bd_dom"/>
</dbReference>
<dbReference type="Proteomes" id="UP000076449">
    <property type="component" value="Chromosome I"/>
</dbReference>
<dbReference type="GO" id="GO:0009636">
    <property type="term" value="P:response to toxic substance"/>
    <property type="evidence" value="ECO:0007669"/>
    <property type="project" value="UniProtKB-KW"/>
</dbReference>
<dbReference type="InterPro" id="IPR039261">
    <property type="entry name" value="FNR_nucleotide-bd"/>
</dbReference>
<dbReference type="InterPro" id="IPR001709">
    <property type="entry name" value="Flavoprot_Pyr_Nucl_cyt_Rdtase"/>
</dbReference>
<feature type="domain" description="Globin" evidence="17">
    <location>
        <begin position="42"/>
        <end position="179"/>
    </location>
</feature>
<keyword evidence="7" id="KW-0285">Flavoprotein</keyword>
<dbReference type="FunFam" id="1.10.490.10:FF:000003">
    <property type="entry name" value="Flavohemoprotein"/>
    <property type="match status" value="1"/>
</dbReference>
<keyword evidence="12" id="KW-0408">Iron</keyword>
<evidence type="ECO:0000256" key="16">
    <source>
        <dbReference type="ARBA" id="ARBA00056398"/>
    </source>
</evidence>
<dbReference type="Gene3D" id="1.10.490.10">
    <property type="entry name" value="Globins"/>
    <property type="match status" value="1"/>
</dbReference>
<dbReference type="InterPro" id="IPR001433">
    <property type="entry name" value="OxRdtase_FAD/NAD-bd"/>
</dbReference>
<comment type="cofactor">
    <cofactor evidence="2">
        <name>FAD</name>
        <dbReference type="ChEBI" id="CHEBI:57692"/>
    </cofactor>
</comment>
<evidence type="ECO:0000256" key="2">
    <source>
        <dbReference type="ARBA" id="ARBA00001974"/>
    </source>
</evidence>
<dbReference type="Gene3D" id="2.40.30.10">
    <property type="entry name" value="Translation factors"/>
    <property type="match status" value="1"/>
</dbReference>
<dbReference type="PhylomeDB" id="A0A167Y9Y7"/>
<dbReference type="GO" id="GO:0019825">
    <property type="term" value="F:oxygen binding"/>
    <property type="evidence" value="ECO:0007669"/>
    <property type="project" value="InterPro"/>
</dbReference>
<keyword evidence="9" id="KW-0274">FAD</keyword>
<evidence type="ECO:0000256" key="4">
    <source>
        <dbReference type="ARBA" id="ARBA00012229"/>
    </source>
</evidence>
<dbReference type="EMBL" id="CM002798">
    <property type="protein sequence ID" value="KZN93748.1"/>
    <property type="molecule type" value="Genomic_DNA"/>
</dbReference>
<reference evidence="19" key="1">
    <citation type="journal article" date="2014" name="Genome Announc.">
        <title>Complete sequencing and chromosome-scale genome assembly of the industrial progenitor strain P2niaD18 from the penicillin producer Penicillium chrysogenum.</title>
        <authorList>
            <person name="Specht T."/>
            <person name="Dahlmann T.A."/>
            <person name="Zadra I."/>
            <person name="Kurnsteiner H."/>
            <person name="Kuck U."/>
        </authorList>
    </citation>
    <scope>NUCLEOTIDE SEQUENCE [LARGE SCALE GENOMIC DNA]</scope>
    <source>
        <strain evidence="19">P2niaD18</strain>
    </source>
</reference>
<dbReference type="EC" id="1.14.12.17" evidence="4"/>
<comment type="cofactor">
    <cofactor evidence="1">
        <name>heme b</name>
        <dbReference type="ChEBI" id="CHEBI:60344"/>
    </cofactor>
</comment>
<dbReference type="GO" id="GO:0046872">
    <property type="term" value="F:metal ion binding"/>
    <property type="evidence" value="ECO:0007669"/>
    <property type="project" value="UniProtKB-KW"/>
</dbReference>
<evidence type="ECO:0000256" key="8">
    <source>
        <dbReference type="ARBA" id="ARBA00022723"/>
    </source>
</evidence>
<dbReference type="PANTHER" id="PTHR43396:SF3">
    <property type="entry name" value="FLAVOHEMOPROTEIN"/>
    <property type="match status" value="1"/>
</dbReference>
<dbReference type="Gene3D" id="3.40.50.80">
    <property type="entry name" value="Nucleotide-binding domain of ferredoxin-NADP reductase (FNR) module"/>
    <property type="match status" value="1"/>
</dbReference>
<dbReference type="FunFam" id="3.40.50.80:FF:000010">
    <property type="entry name" value="Flavohemoprotein"/>
    <property type="match status" value="1"/>
</dbReference>
<dbReference type="InterPro" id="IPR012292">
    <property type="entry name" value="Globin/Proto"/>
</dbReference>
<keyword evidence="5" id="KW-0216">Detoxification</keyword>
<evidence type="ECO:0000256" key="11">
    <source>
        <dbReference type="ARBA" id="ARBA00023002"/>
    </source>
</evidence>
<evidence type="ECO:0000256" key="9">
    <source>
        <dbReference type="ARBA" id="ARBA00022827"/>
    </source>
</evidence>
<evidence type="ECO:0000256" key="15">
    <source>
        <dbReference type="ARBA" id="ARBA00049433"/>
    </source>
</evidence>
<dbReference type="PROSITE" id="PS51384">
    <property type="entry name" value="FAD_FR"/>
    <property type="match status" value="1"/>
</dbReference>
<keyword evidence="11" id="KW-0560">Oxidoreductase</keyword>
<keyword evidence="10" id="KW-0521">NADP</keyword>
<dbReference type="Pfam" id="PF00042">
    <property type="entry name" value="Globin"/>
    <property type="match status" value="1"/>
</dbReference>
<comment type="catalytic activity">
    <reaction evidence="14">
        <text>2 nitric oxide + NADH + 2 O2 = 2 nitrate + NAD(+) + H(+)</text>
        <dbReference type="Rhea" id="RHEA:19469"/>
        <dbReference type="ChEBI" id="CHEBI:15378"/>
        <dbReference type="ChEBI" id="CHEBI:15379"/>
        <dbReference type="ChEBI" id="CHEBI:16480"/>
        <dbReference type="ChEBI" id="CHEBI:17632"/>
        <dbReference type="ChEBI" id="CHEBI:57540"/>
        <dbReference type="ChEBI" id="CHEBI:57945"/>
        <dbReference type="EC" id="1.14.12.17"/>
    </reaction>
</comment>
<comment type="catalytic activity">
    <reaction evidence="15">
        <text>2 nitric oxide + NADPH + 2 O2 = 2 nitrate + NADP(+) + H(+)</text>
        <dbReference type="Rhea" id="RHEA:19465"/>
        <dbReference type="ChEBI" id="CHEBI:15378"/>
        <dbReference type="ChEBI" id="CHEBI:15379"/>
        <dbReference type="ChEBI" id="CHEBI:16480"/>
        <dbReference type="ChEBI" id="CHEBI:17632"/>
        <dbReference type="ChEBI" id="CHEBI:57783"/>
        <dbReference type="ChEBI" id="CHEBI:58349"/>
        <dbReference type="EC" id="1.14.12.17"/>
    </reaction>
</comment>
<sequence>MSAQVTIPARVLVGSALAYFIFNSINAIRNRPNLKHSPRPASLTPGQIEIIKATIPVLEEHGYTISSVFYQTLLAEHPELNEVFNTANQASGHQARALAGALYAYALHIDDLAALGPAVELICNKHASLYISPGDYEIVGEYLLRAMKDVLGSAFTKDIHDAWETAYGALANVLISREAALYKENSGWTTWRNFIVIRKNIESSEITSFYLKPTDNEPLPIFRPGQYISVKVDIPRLKYLQPRQYSLSDKPQSDFYRISVKKETGAGSTSGLENPLGYVSSVLHDETKEGDVIQVSHPRGDFFLSSEQSTHPLVLLSAGVGITPMMSILNTIVASSIDRKVHFIHGSRTTKARAFQDHVEALSKKHRNIQVTLFTVQLSDEDTKGITHHHSGRVNLEKLSPDADLYLDNKYTEYYVCGPEGFMSDTSAALRARSVTSDRIKLELFGTGGVPQ</sequence>
<evidence type="ECO:0000256" key="14">
    <source>
        <dbReference type="ARBA" id="ARBA00048649"/>
    </source>
</evidence>
<evidence type="ECO:0000256" key="12">
    <source>
        <dbReference type="ARBA" id="ARBA00023004"/>
    </source>
</evidence>
<dbReference type="GO" id="GO:0071949">
    <property type="term" value="F:FAD binding"/>
    <property type="evidence" value="ECO:0007669"/>
    <property type="project" value="TreeGrafter"/>
</dbReference>
<feature type="domain" description="FAD-binding FR-type" evidence="18">
    <location>
        <begin position="189"/>
        <end position="305"/>
    </location>
</feature>
<dbReference type="FunFam" id="2.40.30.10:FF:000034">
    <property type="entry name" value="Flavohemoprotein"/>
    <property type="match status" value="1"/>
</dbReference>
<dbReference type="InterPro" id="IPR009050">
    <property type="entry name" value="Globin-like_sf"/>
</dbReference>
<evidence type="ECO:0000256" key="1">
    <source>
        <dbReference type="ARBA" id="ARBA00001970"/>
    </source>
</evidence>
<gene>
    <name evidence="19" type="ORF">EN45_039330</name>
</gene>
<dbReference type="GO" id="GO:0020037">
    <property type="term" value="F:heme binding"/>
    <property type="evidence" value="ECO:0007669"/>
    <property type="project" value="InterPro"/>
</dbReference>
<keyword evidence="13" id="KW-0520">NAD</keyword>
<dbReference type="NCBIfam" id="NF009805">
    <property type="entry name" value="PRK13289.1"/>
    <property type="match status" value="1"/>
</dbReference>
<evidence type="ECO:0000259" key="18">
    <source>
        <dbReference type="PROSITE" id="PS51384"/>
    </source>
</evidence>
<evidence type="ECO:0000256" key="3">
    <source>
        <dbReference type="ARBA" id="ARBA00006401"/>
    </source>
</evidence>
<dbReference type="GO" id="GO:0046210">
    <property type="term" value="P:nitric oxide catabolic process"/>
    <property type="evidence" value="ECO:0007669"/>
    <property type="project" value="TreeGrafter"/>
</dbReference>
<dbReference type="Pfam" id="PF00175">
    <property type="entry name" value="NAD_binding_1"/>
    <property type="match status" value="1"/>
</dbReference>
<keyword evidence="6" id="KW-0349">Heme</keyword>
<dbReference type="SUPFAM" id="SSF46458">
    <property type="entry name" value="Globin-like"/>
    <property type="match status" value="1"/>
</dbReference>
<evidence type="ECO:0000256" key="10">
    <source>
        <dbReference type="ARBA" id="ARBA00022857"/>
    </source>
</evidence>
<name>A0A167Y9Y7_PENCH</name>
<dbReference type="AlphaFoldDB" id="A0A167Y9Y7"/>
<dbReference type="Pfam" id="PF00970">
    <property type="entry name" value="FAD_binding_6"/>
    <property type="match status" value="1"/>
</dbReference>
<evidence type="ECO:0000259" key="17">
    <source>
        <dbReference type="PROSITE" id="PS01033"/>
    </source>
</evidence>